<dbReference type="NCBIfam" id="TIGR01730">
    <property type="entry name" value="RND_mfp"/>
    <property type="match status" value="1"/>
</dbReference>
<evidence type="ECO:0000259" key="4">
    <source>
        <dbReference type="Pfam" id="PF25989"/>
    </source>
</evidence>
<feature type="domain" description="CusB-like beta-barrel" evidence="3">
    <location>
        <begin position="260"/>
        <end position="305"/>
    </location>
</feature>
<dbReference type="InterPro" id="IPR058792">
    <property type="entry name" value="Beta-barrel_RND_2"/>
</dbReference>
<comment type="caution">
    <text evidence="5">The sequence shown here is derived from an EMBL/GenBank/DDBJ whole genome shotgun (WGS) entry which is preliminary data.</text>
</comment>
<dbReference type="PANTHER" id="PTHR30469">
    <property type="entry name" value="MULTIDRUG RESISTANCE PROTEIN MDTA"/>
    <property type="match status" value="1"/>
</dbReference>
<evidence type="ECO:0000259" key="3">
    <source>
        <dbReference type="Pfam" id="PF25954"/>
    </source>
</evidence>
<feature type="transmembrane region" description="Helical" evidence="2">
    <location>
        <begin position="9"/>
        <end position="30"/>
    </location>
</feature>
<dbReference type="Proteomes" id="UP000229740">
    <property type="component" value="Unassembled WGS sequence"/>
</dbReference>
<dbReference type="Gene3D" id="2.40.30.170">
    <property type="match status" value="1"/>
</dbReference>
<evidence type="ECO:0000256" key="2">
    <source>
        <dbReference type="SAM" id="Phobius"/>
    </source>
</evidence>
<dbReference type="Pfam" id="PF25989">
    <property type="entry name" value="YknX_C"/>
    <property type="match status" value="1"/>
</dbReference>
<keyword evidence="2" id="KW-0472">Membrane</keyword>
<name>A0A2G6E5C2_9BACT</name>
<sequence>MKKNIIRSIFVYLTAIVVLAGLVAGTMLYVKSAQSKRKTTQEAAVEHTQAAAETNLPKVKVVDIIPIPFTDVLVLPGSTTAYQDIDLAGKLSGVIEWIGPKEGKRVKKGEKLLQVEVRSVETRVSETRARYEQALKDYDRAKRLYHERIISKNQLDLAQTSLETSKASLDAASVTLKDGTLYSPISGVLDRLDVDRGEYITPGRTVMKIVDIDKVYIELPVPEKDVLYFEKGQNVDLEFALPRESAACPNPKETDGETQCWFTGTIDFISLTADPSTRTYTMKVLVDNSTGILRPGMIVRAHLVRRELQEAITVPFFTMIDREDGKAVFVVEDGVARARLIKYGTFDKGLVEVQQGLKAGERLVLVGQRTLVDGQSVEVTQDVTPIAQKWLAQGKNLSELSIDILK</sequence>
<keyword evidence="2" id="KW-0812">Transmembrane</keyword>
<organism evidence="5 6">
    <name type="scientific">candidate division KSB3 bacterium</name>
    <dbReference type="NCBI Taxonomy" id="2044937"/>
    <lineage>
        <taxon>Bacteria</taxon>
        <taxon>candidate division KSB3</taxon>
    </lineage>
</organism>
<evidence type="ECO:0000313" key="6">
    <source>
        <dbReference type="Proteomes" id="UP000229740"/>
    </source>
</evidence>
<proteinExistence type="inferred from homology"/>
<evidence type="ECO:0000313" key="5">
    <source>
        <dbReference type="EMBL" id="PID57265.1"/>
    </source>
</evidence>
<dbReference type="GO" id="GO:1990281">
    <property type="term" value="C:efflux pump complex"/>
    <property type="evidence" value="ECO:0007669"/>
    <property type="project" value="TreeGrafter"/>
</dbReference>
<feature type="domain" description="YknX-like C-terminal permuted SH3-like" evidence="4">
    <location>
        <begin position="311"/>
        <end position="379"/>
    </location>
</feature>
<dbReference type="AlphaFoldDB" id="A0A2G6E5C2"/>
<dbReference type="Gene3D" id="2.40.420.20">
    <property type="match status" value="1"/>
</dbReference>
<dbReference type="PANTHER" id="PTHR30469:SF15">
    <property type="entry name" value="HLYD FAMILY OF SECRETION PROTEINS"/>
    <property type="match status" value="1"/>
</dbReference>
<keyword evidence="2" id="KW-1133">Transmembrane helix</keyword>
<reference evidence="5 6" key="1">
    <citation type="submission" date="2017-10" db="EMBL/GenBank/DDBJ databases">
        <title>Novel microbial diversity and functional potential in the marine mammal oral microbiome.</title>
        <authorList>
            <person name="Dudek N.K."/>
            <person name="Sun C.L."/>
            <person name="Burstein D."/>
            <person name="Kantor R.S."/>
            <person name="Aliaga Goltsman D.S."/>
            <person name="Bik E.M."/>
            <person name="Thomas B.C."/>
            <person name="Banfield J.F."/>
            <person name="Relman D.A."/>
        </authorList>
    </citation>
    <scope>NUCLEOTIDE SEQUENCE [LARGE SCALE GENOMIC DNA]</scope>
    <source>
        <strain evidence="5">DOLZORAL124_49_17</strain>
    </source>
</reference>
<protein>
    <submittedName>
        <fullName evidence="5">Uncharacterized protein</fullName>
    </submittedName>
</protein>
<dbReference type="EMBL" id="PDPS01000028">
    <property type="protein sequence ID" value="PID57265.1"/>
    <property type="molecule type" value="Genomic_DNA"/>
</dbReference>
<dbReference type="Gene3D" id="1.10.287.470">
    <property type="entry name" value="Helix hairpin bin"/>
    <property type="match status" value="1"/>
</dbReference>
<accession>A0A2G6E5C2</accession>
<dbReference type="GO" id="GO:0015562">
    <property type="term" value="F:efflux transmembrane transporter activity"/>
    <property type="evidence" value="ECO:0007669"/>
    <property type="project" value="TreeGrafter"/>
</dbReference>
<dbReference type="InterPro" id="IPR006143">
    <property type="entry name" value="RND_pump_MFP"/>
</dbReference>
<dbReference type="SUPFAM" id="SSF111369">
    <property type="entry name" value="HlyD-like secretion proteins"/>
    <property type="match status" value="1"/>
</dbReference>
<gene>
    <name evidence="5" type="ORF">CSB45_08550</name>
</gene>
<dbReference type="Gene3D" id="2.40.50.100">
    <property type="match status" value="1"/>
</dbReference>
<evidence type="ECO:0000256" key="1">
    <source>
        <dbReference type="ARBA" id="ARBA00009477"/>
    </source>
</evidence>
<comment type="similarity">
    <text evidence="1">Belongs to the membrane fusion protein (MFP) (TC 8.A.1) family.</text>
</comment>
<dbReference type="Pfam" id="PF25954">
    <property type="entry name" value="Beta-barrel_RND_2"/>
    <property type="match status" value="1"/>
</dbReference>
<dbReference type="InterPro" id="IPR058637">
    <property type="entry name" value="YknX-like_C"/>
</dbReference>